<dbReference type="GO" id="GO:0008360">
    <property type="term" value="P:regulation of cell shape"/>
    <property type="evidence" value="ECO:0007669"/>
    <property type="project" value="InterPro"/>
</dbReference>
<organism evidence="4">
    <name type="scientific">marine sediment metagenome</name>
    <dbReference type="NCBI Taxonomy" id="412755"/>
    <lineage>
        <taxon>unclassified sequences</taxon>
        <taxon>metagenomes</taxon>
        <taxon>ecological metagenomes</taxon>
    </lineage>
</organism>
<dbReference type="GO" id="GO:0005737">
    <property type="term" value="C:cytoplasm"/>
    <property type="evidence" value="ECO:0007669"/>
    <property type="project" value="InterPro"/>
</dbReference>
<dbReference type="EMBL" id="BART01003197">
    <property type="protein sequence ID" value="GAG72864.1"/>
    <property type="molecule type" value="Genomic_DNA"/>
</dbReference>
<accession>X0ZU18</accession>
<gene>
    <name evidence="4" type="ORF">S01H4_09037</name>
</gene>
<keyword evidence="1" id="KW-0436">Ligase</keyword>
<dbReference type="PANTHER" id="PTHR43692:SF1">
    <property type="entry name" value="UDP-N-ACETYLMURAMOYLALANINE--D-GLUTAMATE LIGASE"/>
    <property type="match status" value="1"/>
</dbReference>
<evidence type="ECO:0000313" key="4">
    <source>
        <dbReference type="EMBL" id="GAG72864.1"/>
    </source>
</evidence>
<dbReference type="SUPFAM" id="SSF51984">
    <property type="entry name" value="MurCD N-terminal domain"/>
    <property type="match status" value="1"/>
</dbReference>
<dbReference type="Gene3D" id="3.40.50.720">
    <property type="entry name" value="NAD(P)-binding Rossmann-like Domain"/>
    <property type="match status" value="1"/>
</dbReference>
<sequence>MKDIIKELVGKKVLIIGLGRSGISTTLFLNKIGAKVLTNDIKDKDELISVVRMLNCLGIDFVGGHHKNWLLDEVELIIVSPGVPADLPLLKIANKKGINVWSEVELASKFISAPIIGVTGTNGKTL</sequence>
<keyword evidence="2" id="KW-0547">Nucleotide-binding</keyword>
<dbReference type="PANTHER" id="PTHR43692">
    <property type="entry name" value="UDP-N-ACETYLMURAMOYLALANINE--D-GLUTAMATE LIGASE"/>
    <property type="match status" value="1"/>
</dbReference>
<dbReference type="GO" id="GO:0051301">
    <property type="term" value="P:cell division"/>
    <property type="evidence" value="ECO:0007669"/>
    <property type="project" value="InterPro"/>
</dbReference>
<evidence type="ECO:0000256" key="2">
    <source>
        <dbReference type="ARBA" id="ARBA00022741"/>
    </source>
</evidence>
<dbReference type="InterPro" id="IPR005762">
    <property type="entry name" value="MurD"/>
</dbReference>
<proteinExistence type="predicted"/>
<reference evidence="4" key="1">
    <citation type="journal article" date="2014" name="Front. Microbiol.">
        <title>High frequency of phylogenetically diverse reductive dehalogenase-homologous genes in deep subseafloor sedimentary metagenomes.</title>
        <authorList>
            <person name="Kawai M."/>
            <person name="Futagami T."/>
            <person name="Toyoda A."/>
            <person name="Takaki Y."/>
            <person name="Nishi S."/>
            <person name="Hori S."/>
            <person name="Arai W."/>
            <person name="Tsubouchi T."/>
            <person name="Morono Y."/>
            <person name="Uchiyama I."/>
            <person name="Ito T."/>
            <person name="Fujiyama A."/>
            <person name="Inagaki F."/>
            <person name="Takami H."/>
        </authorList>
    </citation>
    <scope>NUCLEOTIDE SEQUENCE</scope>
    <source>
        <strain evidence="4">Expedition CK06-06</strain>
    </source>
</reference>
<evidence type="ECO:0000256" key="3">
    <source>
        <dbReference type="ARBA" id="ARBA00022840"/>
    </source>
</evidence>
<dbReference type="GO" id="GO:0005524">
    <property type="term" value="F:ATP binding"/>
    <property type="evidence" value="ECO:0007669"/>
    <property type="project" value="UniProtKB-KW"/>
</dbReference>
<name>X0ZU18_9ZZZZ</name>
<comment type="caution">
    <text evidence="4">The sequence shown here is derived from an EMBL/GenBank/DDBJ whole genome shotgun (WGS) entry which is preliminary data.</text>
</comment>
<keyword evidence="3" id="KW-0067">ATP-binding</keyword>
<dbReference type="AlphaFoldDB" id="X0ZU18"/>
<protein>
    <recommendedName>
        <fullName evidence="5">Mur ligase N-terminal catalytic domain-containing protein</fullName>
    </recommendedName>
</protein>
<evidence type="ECO:0000256" key="1">
    <source>
        <dbReference type="ARBA" id="ARBA00022598"/>
    </source>
</evidence>
<evidence type="ECO:0008006" key="5">
    <source>
        <dbReference type="Google" id="ProtNLM"/>
    </source>
</evidence>
<dbReference type="Pfam" id="PF21799">
    <property type="entry name" value="MurD-like_N"/>
    <property type="match status" value="1"/>
</dbReference>
<dbReference type="GO" id="GO:0008764">
    <property type="term" value="F:UDP-N-acetylmuramoylalanine-D-glutamate ligase activity"/>
    <property type="evidence" value="ECO:0007669"/>
    <property type="project" value="InterPro"/>
</dbReference>